<evidence type="ECO:0000313" key="4">
    <source>
        <dbReference type="EMBL" id="KAF5342739.1"/>
    </source>
</evidence>
<name>A0A8H5CJ74_9AGAR</name>
<evidence type="ECO:0000313" key="5">
    <source>
        <dbReference type="Proteomes" id="UP000559256"/>
    </source>
</evidence>
<organism evidence="4 5">
    <name type="scientific">Tetrapyrgos nigripes</name>
    <dbReference type="NCBI Taxonomy" id="182062"/>
    <lineage>
        <taxon>Eukaryota</taxon>
        <taxon>Fungi</taxon>
        <taxon>Dikarya</taxon>
        <taxon>Basidiomycota</taxon>
        <taxon>Agaricomycotina</taxon>
        <taxon>Agaricomycetes</taxon>
        <taxon>Agaricomycetidae</taxon>
        <taxon>Agaricales</taxon>
        <taxon>Marasmiineae</taxon>
        <taxon>Marasmiaceae</taxon>
        <taxon>Tetrapyrgos</taxon>
    </lineage>
</organism>
<keyword evidence="5" id="KW-1185">Reference proteome</keyword>
<accession>A0A8H5CJ74</accession>
<dbReference type="AlphaFoldDB" id="A0A8H5CJ74"/>
<keyword evidence="1" id="KW-0547">Nucleotide-binding</keyword>
<keyword evidence="3" id="KW-0143">Chaperone</keyword>
<proteinExistence type="predicted"/>
<comment type="caution">
    <text evidence="4">The sequence shown here is derived from an EMBL/GenBank/DDBJ whole genome shotgun (WGS) entry which is preliminary data.</text>
</comment>
<gene>
    <name evidence="4" type="ORF">D9758_015918</name>
</gene>
<dbReference type="InterPro" id="IPR017998">
    <property type="entry name" value="Chaperone_TCP-1"/>
</dbReference>
<dbReference type="GO" id="GO:0140662">
    <property type="term" value="F:ATP-dependent protein folding chaperone"/>
    <property type="evidence" value="ECO:0007669"/>
    <property type="project" value="InterPro"/>
</dbReference>
<dbReference type="Proteomes" id="UP000559256">
    <property type="component" value="Unassembled WGS sequence"/>
</dbReference>
<evidence type="ECO:0000256" key="3">
    <source>
        <dbReference type="ARBA" id="ARBA00023186"/>
    </source>
</evidence>
<dbReference type="Gene3D" id="1.10.560.10">
    <property type="entry name" value="GroEL-like equatorial domain"/>
    <property type="match status" value="1"/>
</dbReference>
<evidence type="ECO:0000256" key="2">
    <source>
        <dbReference type="ARBA" id="ARBA00022840"/>
    </source>
</evidence>
<dbReference type="InterPro" id="IPR027413">
    <property type="entry name" value="GROEL-like_equatorial_sf"/>
</dbReference>
<dbReference type="SUPFAM" id="SSF48592">
    <property type="entry name" value="GroEL equatorial domain-like"/>
    <property type="match status" value="1"/>
</dbReference>
<protein>
    <recommendedName>
        <fullName evidence="6">T-complex protein 1 subunit beta</fullName>
    </recommendedName>
</protein>
<dbReference type="EMBL" id="JAACJM010000158">
    <property type="protein sequence ID" value="KAF5342739.1"/>
    <property type="molecule type" value="Genomic_DNA"/>
</dbReference>
<dbReference type="PANTHER" id="PTHR11353">
    <property type="entry name" value="CHAPERONIN"/>
    <property type="match status" value="1"/>
</dbReference>
<keyword evidence="2" id="KW-0067">ATP-binding</keyword>
<sequence length="107" mass="11236">MLMVCAVDTLARETTGKKSVAIESFAKALRTIPAILAGNAGLDVTELVAELRAEHFEGRGDKGLDLTFSPTADVLCVLAVFHLFIAQLYVLISDSIVVSSLSSIGAA</sequence>
<dbReference type="Pfam" id="PF00118">
    <property type="entry name" value="Cpn60_TCP1"/>
    <property type="match status" value="1"/>
</dbReference>
<evidence type="ECO:0008006" key="6">
    <source>
        <dbReference type="Google" id="ProtNLM"/>
    </source>
</evidence>
<dbReference type="OrthoDB" id="10248520at2759"/>
<dbReference type="GO" id="GO:0005524">
    <property type="term" value="F:ATP binding"/>
    <property type="evidence" value="ECO:0007669"/>
    <property type="project" value="UniProtKB-KW"/>
</dbReference>
<dbReference type="InterPro" id="IPR002423">
    <property type="entry name" value="Cpn60/GroEL/TCP-1"/>
</dbReference>
<evidence type="ECO:0000256" key="1">
    <source>
        <dbReference type="ARBA" id="ARBA00022741"/>
    </source>
</evidence>
<reference evidence="4 5" key="1">
    <citation type="journal article" date="2020" name="ISME J.">
        <title>Uncovering the hidden diversity of litter-decomposition mechanisms in mushroom-forming fungi.</title>
        <authorList>
            <person name="Floudas D."/>
            <person name="Bentzer J."/>
            <person name="Ahren D."/>
            <person name="Johansson T."/>
            <person name="Persson P."/>
            <person name="Tunlid A."/>
        </authorList>
    </citation>
    <scope>NUCLEOTIDE SEQUENCE [LARGE SCALE GENOMIC DNA]</scope>
    <source>
        <strain evidence="4 5">CBS 291.85</strain>
    </source>
</reference>